<dbReference type="EMBL" id="LT934425">
    <property type="protein sequence ID" value="SOH03721.1"/>
    <property type="molecule type" value="Genomic_DNA"/>
</dbReference>
<dbReference type="Proteomes" id="UP000501926">
    <property type="component" value="Chromosome"/>
</dbReference>
<reference evidence="3" key="3">
    <citation type="submission" date="2017-10" db="EMBL/GenBank/DDBJ databases">
        <authorList>
            <person name="Banno H."/>
            <person name="Chua N.-H."/>
        </authorList>
    </citation>
    <scope>NUCLEOTIDE SEQUENCE [LARGE SCALE GENOMIC DNA]</scope>
    <source>
        <strain evidence="3">Kuenenia_mbr1_ru-nijmegen</strain>
    </source>
</reference>
<dbReference type="EMBL" id="CP049055">
    <property type="protein sequence ID" value="QII10560.1"/>
    <property type="molecule type" value="Genomic_DNA"/>
</dbReference>
<evidence type="ECO:0000313" key="5">
    <source>
        <dbReference type="Proteomes" id="UP000501926"/>
    </source>
</evidence>
<proteinExistence type="predicted"/>
<evidence type="ECO:0000313" key="3">
    <source>
        <dbReference type="EMBL" id="SOH03721.1"/>
    </source>
</evidence>
<evidence type="ECO:0000313" key="4">
    <source>
        <dbReference type="Proteomes" id="UP000221734"/>
    </source>
</evidence>
<keyword evidence="4" id="KW-1185">Reference proteome</keyword>
<reference evidence="1" key="1">
    <citation type="journal article" date="2006" name="Nature">
        <title>Deciphering the evolution and metabolism of an anammox bacterium from a community genome.</title>
        <authorList>
            <person name="Strous M."/>
            <person name="Pelletier E."/>
            <person name="Mangenot S."/>
            <person name="Rattei T."/>
            <person name="Lehner A."/>
            <person name="Taylor M.W."/>
            <person name="Horn M."/>
            <person name="Daims H."/>
            <person name="Bartol-Mavel D."/>
            <person name="Wincker P."/>
            <person name="Barbe V."/>
            <person name="Fonknechten N."/>
            <person name="Vallenet D."/>
            <person name="Segurens B."/>
            <person name="Schenowitz-Truong C."/>
            <person name="Medigue C."/>
            <person name="Collingro A."/>
            <person name="Snel B."/>
            <person name="Dutilh B.E."/>
            <person name="OpDenCamp H.J.M."/>
            <person name="vanDerDrift C."/>
            <person name="Cirpus I."/>
            <person name="vanDePas-Schoonen K.T."/>
            <person name="Harhangi H.R."/>
            <person name="vanNiftrik L."/>
            <person name="Schmid M."/>
            <person name="Keltjens J."/>
            <person name="vanDeVossenberg J."/>
            <person name="Kartal B."/>
            <person name="Meier H."/>
            <person name="Frishman D."/>
            <person name="Huynen M.A."/>
            <person name="Mewes H."/>
            <person name="Weissenbach J."/>
            <person name="Jetten M.S.M."/>
            <person name="Wagner M."/>
            <person name="LePaslier D."/>
        </authorList>
    </citation>
    <scope>NUCLEOTIDE SEQUENCE</scope>
</reference>
<dbReference type="Proteomes" id="UP000221734">
    <property type="component" value="Chromosome Kuenenia_stuttgartiensis_MBR1"/>
</dbReference>
<evidence type="ECO:0000313" key="1">
    <source>
        <dbReference type="EMBL" id="CAJ72086.1"/>
    </source>
</evidence>
<reference evidence="1" key="2">
    <citation type="submission" date="2006-01" db="EMBL/GenBank/DDBJ databases">
        <authorList>
            <person name="Genoscope"/>
        </authorList>
    </citation>
    <scope>NUCLEOTIDE SEQUENCE</scope>
</reference>
<name>Q1PYC4_KUEST</name>
<dbReference type="AlphaFoldDB" id="Q1PYC4"/>
<dbReference type="EMBL" id="CT573072">
    <property type="protein sequence ID" value="CAJ72086.1"/>
    <property type="molecule type" value="Genomic_DNA"/>
</dbReference>
<dbReference type="RefSeq" id="WP_099324500.1">
    <property type="nucleotide sequence ID" value="NZ_CP049055.1"/>
</dbReference>
<organism evidence="1">
    <name type="scientific">Kuenenia stuttgartiensis</name>
    <dbReference type="NCBI Taxonomy" id="174633"/>
    <lineage>
        <taxon>Bacteria</taxon>
        <taxon>Pseudomonadati</taxon>
        <taxon>Planctomycetota</taxon>
        <taxon>Candidatus Brocadiia</taxon>
        <taxon>Candidatus Brocadiales</taxon>
        <taxon>Candidatus Brocadiaceae</taxon>
        <taxon>Candidatus Kuenenia</taxon>
    </lineage>
</organism>
<reference evidence="2 5" key="5">
    <citation type="submission" date="2020-02" db="EMBL/GenBank/DDBJ databases">
        <title>Newly sequenced genome of strain CSTR1 showed variability in Candidatus Kuenenia stuttgartiensis genomes.</title>
        <authorList>
            <person name="Ding C."/>
            <person name="Adrian L."/>
        </authorList>
    </citation>
    <scope>NUCLEOTIDE SEQUENCE [LARGE SCALE GENOMIC DNA]</scope>
    <source>
        <strain evidence="2 5">CSTR1</strain>
    </source>
</reference>
<reference evidence="4" key="4">
    <citation type="submission" date="2017-10" db="EMBL/GenBank/DDBJ databases">
        <authorList>
            <person name="Frank J."/>
        </authorList>
    </citation>
    <scope>NUCLEOTIDE SEQUENCE [LARGE SCALE GENOMIC DNA]</scope>
</reference>
<evidence type="ECO:0000313" key="2">
    <source>
        <dbReference type="EMBL" id="QII10560.1"/>
    </source>
</evidence>
<sequence>MVKIKKNACDTDWLDEREREEYKDLMVKDDKELDTLIREATSTGRPLSQGKKAGVNEIWEVVIYFPVTCSASIYHCSEKACGAV</sequence>
<protein>
    <submittedName>
        <fullName evidence="1">Uncharacterized protein</fullName>
    </submittedName>
</protein>
<gene>
    <name evidence="2" type="ORF">KsCSTR_11810</name>
    <name evidence="3" type="ORF">KSMBR1_1219</name>
    <name evidence="1" type="ORF">kustd1341</name>
</gene>
<accession>Q1PYC4</accession>
<dbReference type="KEGG" id="kst:KSMBR1_1219"/>